<dbReference type="AlphaFoldDB" id="A0A1I5C9C4"/>
<dbReference type="OrthoDB" id="3731101at2"/>
<dbReference type="GO" id="GO:0043093">
    <property type="term" value="P:FtsZ-dependent cytokinesis"/>
    <property type="evidence" value="ECO:0007669"/>
    <property type="project" value="UniProtKB-UniRule"/>
</dbReference>
<keyword evidence="3 5" id="KW-0131">Cell cycle</keyword>
<dbReference type="HAMAP" id="MF_01197">
    <property type="entry name" value="SepF"/>
    <property type="match status" value="1"/>
</dbReference>
<dbReference type="GO" id="GO:0005737">
    <property type="term" value="C:cytoplasm"/>
    <property type="evidence" value="ECO:0007669"/>
    <property type="project" value="UniProtKB-SubCell"/>
</dbReference>
<evidence type="ECO:0000256" key="4">
    <source>
        <dbReference type="ARBA" id="ARBA00044936"/>
    </source>
</evidence>
<keyword evidence="8" id="KW-1185">Reference proteome</keyword>
<dbReference type="STRING" id="260086.SAMN05216207_102276"/>
<name>A0A1I5C9C4_PSUAM</name>
<reference evidence="7 8" key="1">
    <citation type="submission" date="2016-10" db="EMBL/GenBank/DDBJ databases">
        <authorList>
            <person name="de Groot N.N."/>
        </authorList>
    </citation>
    <scope>NUCLEOTIDE SEQUENCE [LARGE SCALE GENOMIC DNA]</scope>
    <source>
        <strain evidence="7 8">CGMCC 4.1877</strain>
    </source>
</reference>
<accession>A0A1I5C9C4</accession>
<feature type="compositionally biased region" description="Low complexity" evidence="6">
    <location>
        <begin position="150"/>
        <end position="159"/>
    </location>
</feature>
<dbReference type="InterPro" id="IPR007561">
    <property type="entry name" value="Cell_div_SepF/SepF-rel"/>
</dbReference>
<dbReference type="EMBL" id="FOUY01000022">
    <property type="protein sequence ID" value="SFN83412.1"/>
    <property type="molecule type" value="Genomic_DNA"/>
</dbReference>
<evidence type="ECO:0000256" key="2">
    <source>
        <dbReference type="ARBA" id="ARBA00023210"/>
    </source>
</evidence>
<dbReference type="InterPro" id="IPR038594">
    <property type="entry name" value="SepF-like_sf"/>
</dbReference>
<feature type="region of interest" description="Disordered" evidence="6">
    <location>
        <begin position="24"/>
        <end position="176"/>
    </location>
</feature>
<feature type="compositionally biased region" description="Gly residues" evidence="6">
    <location>
        <begin position="113"/>
        <end position="122"/>
    </location>
</feature>
<feature type="compositionally biased region" description="Basic and acidic residues" evidence="6">
    <location>
        <begin position="24"/>
        <end position="45"/>
    </location>
</feature>
<sequence length="260" mass="27616">MSAMYRLKAYFGMVPADEMDYADEPERFRAAHGGHDQHPGPRGDRWSGGGGRFADPDGYDDGRYDAPAAYDDGWGGRTSREPVRPARAVRPDSRGERDTGPLPGDRGALPTPIGGGSGGGPGAAVRGSLAMDPDAFGSPSREAQREERAAPVAPVAPVPEQRDRTAAGPASITTLHPSSYNEARTIGERYRDGVPVIMNLTDLDGAAAKRLVDFAAGLAFALRGSIDKVTDRVFLLTPADVEVSADDARRLAERGAFRQD</sequence>
<dbReference type="GO" id="GO:0000917">
    <property type="term" value="P:division septum assembly"/>
    <property type="evidence" value="ECO:0007669"/>
    <property type="project" value="UniProtKB-KW"/>
</dbReference>
<protein>
    <recommendedName>
        <fullName evidence="5">Cell division protein SepF</fullName>
    </recommendedName>
</protein>
<comment type="subunit">
    <text evidence="5">Homodimer. Interacts with FtsZ.</text>
</comment>
<dbReference type="InterPro" id="IPR023052">
    <property type="entry name" value="Cell_div_SepF"/>
</dbReference>
<feature type="compositionally biased region" description="Basic and acidic residues" evidence="6">
    <location>
        <begin position="78"/>
        <end position="99"/>
    </location>
</feature>
<dbReference type="PANTHER" id="PTHR35798">
    <property type="entry name" value="CELL DIVISION PROTEIN SEPF"/>
    <property type="match status" value="1"/>
</dbReference>
<keyword evidence="2 5" id="KW-0717">Septation</keyword>
<evidence type="ECO:0000256" key="6">
    <source>
        <dbReference type="SAM" id="MobiDB-lite"/>
    </source>
</evidence>
<proteinExistence type="inferred from homology"/>
<dbReference type="Gene3D" id="3.30.110.150">
    <property type="entry name" value="SepF-like protein"/>
    <property type="match status" value="1"/>
</dbReference>
<dbReference type="RefSeq" id="WP_093347195.1">
    <property type="nucleotide sequence ID" value="NZ_FOUY01000022.1"/>
</dbReference>
<evidence type="ECO:0000256" key="1">
    <source>
        <dbReference type="ARBA" id="ARBA00022618"/>
    </source>
</evidence>
<evidence type="ECO:0000313" key="7">
    <source>
        <dbReference type="EMBL" id="SFN83412.1"/>
    </source>
</evidence>
<keyword evidence="5" id="KW-0963">Cytoplasm</keyword>
<dbReference type="Pfam" id="PF04472">
    <property type="entry name" value="SepF"/>
    <property type="match status" value="1"/>
</dbReference>
<keyword evidence="1 5" id="KW-0132">Cell division</keyword>
<gene>
    <name evidence="5" type="primary">sepF</name>
    <name evidence="7" type="ORF">SAMN05216207_102276</name>
</gene>
<dbReference type="Proteomes" id="UP000199614">
    <property type="component" value="Unassembled WGS sequence"/>
</dbReference>
<evidence type="ECO:0000313" key="8">
    <source>
        <dbReference type="Proteomes" id="UP000199614"/>
    </source>
</evidence>
<comment type="similarity">
    <text evidence="5">Belongs to the SepF family.</text>
</comment>
<dbReference type="PANTHER" id="PTHR35798:SF1">
    <property type="entry name" value="CELL DIVISION PROTEIN SEPF"/>
    <property type="match status" value="1"/>
</dbReference>
<comment type="subcellular location">
    <subcellularLocation>
        <location evidence="5">Cytoplasm</location>
    </subcellularLocation>
    <text evidence="5">Localizes to the division site, in a FtsZ-dependent manner.</text>
</comment>
<evidence type="ECO:0000256" key="5">
    <source>
        <dbReference type="HAMAP-Rule" id="MF_01197"/>
    </source>
</evidence>
<evidence type="ECO:0000256" key="3">
    <source>
        <dbReference type="ARBA" id="ARBA00023306"/>
    </source>
</evidence>
<organism evidence="7 8">
    <name type="scientific">Pseudonocardia ammonioxydans</name>
    <dbReference type="NCBI Taxonomy" id="260086"/>
    <lineage>
        <taxon>Bacteria</taxon>
        <taxon>Bacillati</taxon>
        <taxon>Actinomycetota</taxon>
        <taxon>Actinomycetes</taxon>
        <taxon>Pseudonocardiales</taxon>
        <taxon>Pseudonocardiaceae</taxon>
        <taxon>Pseudonocardia</taxon>
    </lineage>
</organism>
<comment type="function">
    <text evidence="4 5">Cell division protein that is part of the divisome complex and is recruited early to the Z-ring. Probably stimulates Z-ring formation, perhaps through the cross-linking of FtsZ protofilaments. Its function overlaps with FtsA.</text>
</comment>